<keyword evidence="2" id="KW-0489">Methyltransferase</keyword>
<evidence type="ECO:0000256" key="6">
    <source>
        <dbReference type="ARBA" id="ARBA00023125"/>
    </source>
</evidence>
<evidence type="ECO:0000313" key="12">
    <source>
        <dbReference type="Proteomes" id="UP001500320"/>
    </source>
</evidence>
<dbReference type="InterPro" id="IPR002941">
    <property type="entry name" value="DNA_methylase_N4/N6"/>
</dbReference>
<keyword evidence="5" id="KW-0680">Restriction system</keyword>
<dbReference type="InterPro" id="IPR017985">
    <property type="entry name" value="MeTrfase_CN4_CS"/>
</dbReference>
<dbReference type="SUPFAM" id="SSF53335">
    <property type="entry name" value="S-adenosyl-L-methionine-dependent methyltransferases"/>
    <property type="match status" value="1"/>
</dbReference>
<feature type="region of interest" description="Disordered" evidence="9">
    <location>
        <begin position="165"/>
        <end position="224"/>
    </location>
</feature>
<evidence type="ECO:0000259" key="10">
    <source>
        <dbReference type="Pfam" id="PF01555"/>
    </source>
</evidence>
<evidence type="ECO:0000256" key="9">
    <source>
        <dbReference type="SAM" id="MobiDB-lite"/>
    </source>
</evidence>
<keyword evidence="3" id="KW-0808">Transferase</keyword>
<dbReference type="Gene3D" id="3.40.50.150">
    <property type="entry name" value="Vaccinia Virus protein VP39"/>
    <property type="match status" value="1"/>
</dbReference>
<reference evidence="12" key="1">
    <citation type="journal article" date="2019" name="Int. J. Syst. Evol. Microbiol.">
        <title>The Global Catalogue of Microorganisms (GCM) 10K type strain sequencing project: providing services to taxonomists for standard genome sequencing and annotation.</title>
        <authorList>
            <consortium name="The Broad Institute Genomics Platform"/>
            <consortium name="The Broad Institute Genome Sequencing Center for Infectious Disease"/>
            <person name="Wu L."/>
            <person name="Ma J."/>
        </authorList>
    </citation>
    <scope>NUCLEOTIDE SEQUENCE [LARGE SCALE GENOMIC DNA]</scope>
    <source>
        <strain evidence="12">JCM 9373</strain>
    </source>
</reference>
<feature type="domain" description="DNA methylase N-4/N-6" evidence="10">
    <location>
        <begin position="7"/>
        <end position="297"/>
    </location>
</feature>
<evidence type="ECO:0000256" key="7">
    <source>
        <dbReference type="ARBA" id="ARBA00049120"/>
    </source>
</evidence>
<comment type="similarity">
    <text evidence="1">Belongs to the N(4)/N(6)-methyltransferase family. N(4) subfamily.</text>
</comment>
<dbReference type="InterPro" id="IPR029063">
    <property type="entry name" value="SAM-dependent_MTases_sf"/>
</dbReference>
<evidence type="ECO:0000256" key="3">
    <source>
        <dbReference type="ARBA" id="ARBA00022679"/>
    </source>
</evidence>
<dbReference type="PRINTS" id="PR00508">
    <property type="entry name" value="S21N4MTFRASE"/>
</dbReference>
<evidence type="ECO:0000256" key="4">
    <source>
        <dbReference type="ARBA" id="ARBA00022691"/>
    </source>
</evidence>
<dbReference type="InterPro" id="IPR001091">
    <property type="entry name" value="RM_Methyltransferase"/>
</dbReference>
<evidence type="ECO:0000256" key="8">
    <source>
        <dbReference type="RuleBase" id="RU362026"/>
    </source>
</evidence>
<organism evidence="11 12">
    <name type="scientific">Planomonospora alba</name>
    <dbReference type="NCBI Taxonomy" id="161354"/>
    <lineage>
        <taxon>Bacteria</taxon>
        <taxon>Bacillati</taxon>
        <taxon>Actinomycetota</taxon>
        <taxon>Actinomycetes</taxon>
        <taxon>Streptosporangiales</taxon>
        <taxon>Streptosporangiaceae</taxon>
        <taxon>Planomonospora</taxon>
    </lineage>
</organism>
<dbReference type="Proteomes" id="UP001500320">
    <property type="component" value="Unassembled WGS sequence"/>
</dbReference>
<evidence type="ECO:0000256" key="5">
    <source>
        <dbReference type="ARBA" id="ARBA00022747"/>
    </source>
</evidence>
<gene>
    <name evidence="11" type="ORF">GCM10010466_09090</name>
</gene>
<comment type="catalytic activity">
    <reaction evidence="7">
        <text>a 2'-deoxycytidine in DNA + S-adenosyl-L-methionine = an N(4)-methyl-2'-deoxycytidine in DNA + S-adenosyl-L-homocysteine + H(+)</text>
        <dbReference type="Rhea" id="RHEA:16857"/>
        <dbReference type="Rhea" id="RHEA-COMP:11369"/>
        <dbReference type="Rhea" id="RHEA-COMP:13674"/>
        <dbReference type="ChEBI" id="CHEBI:15378"/>
        <dbReference type="ChEBI" id="CHEBI:57856"/>
        <dbReference type="ChEBI" id="CHEBI:59789"/>
        <dbReference type="ChEBI" id="CHEBI:85452"/>
        <dbReference type="ChEBI" id="CHEBI:137933"/>
        <dbReference type="EC" id="2.1.1.113"/>
    </reaction>
</comment>
<protein>
    <recommendedName>
        <fullName evidence="8">Methyltransferase</fullName>
        <ecNumber evidence="8">2.1.1.-</ecNumber>
    </recommendedName>
</protein>
<dbReference type="Pfam" id="PF01555">
    <property type="entry name" value="N6_N4_Mtase"/>
    <property type="match status" value="1"/>
</dbReference>
<dbReference type="EMBL" id="BAAAUT010000005">
    <property type="protein sequence ID" value="GAA3120352.1"/>
    <property type="molecule type" value="Genomic_DNA"/>
</dbReference>
<proteinExistence type="inferred from homology"/>
<comment type="caution">
    <text evidence="11">The sequence shown here is derived from an EMBL/GenBank/DDBJ whole genome shotgun (WGS) entry which is preliminary data.</text>
</comment>
<accession>A0ABP6MNG8</accession>
<keyword evidence="4" id="KW-0949">S-adenosyl-L-methionine</keyword>
<dbReference type="EC" id="2.1.1.-" evidence="8"/>
<name>A0ABP6MNG8_9ACTN</name>
<keyword evidence="6" id="KW-0238">DNA-binding</keyword>
<evidence type="ECO:0000256" key="1">
    <source>
        <dbReference type="ARBA" id="ARBA00010203"/>
    </source>
</evidence>
<evidence type="ECO:0000256" key="2">
    <source>
        <dbReference type="ARBA" id="ARBA00022603"/>
    </source>
</evidence>
<sequence>MPGRSADCIVTSPPYYGLRDYGVPGQYGQEPTPAAYVETLRAVFAEARRVLADDGTLWLNLGDCYAADSDGWARGRNYNTCQPLVRPRARSAVPPKNLLGMPWRIAFALQEDGWILRNAIVWHKPNAMPQSVLDRVSTRYEMLFLLVKQRRYWFDLDAIREAGAEAPPRTRRGHVDGEEPDGTAPPRSPDGKYSDTEPFSGHRPGAAMRPTGRRHTACHPLGRNPGDVWSISTRPLRAAHFAPFPVDIPLRCIAAGCRPGGTVLDMFAGAGTTALAAHDLGRAFTGIDISEPFLRLAAARIRAHRAEGGERR</sequence>
<dbReference type="PROSITE" id="PS00093">
    <property type="entry name" value="N4_MTASE"/>
    <property type="match status" value="1"/>
</dbReference>
<keyword evidence="12" id="KW-1185">Reference proteome</keyword>
<evidence type="ECO:0000313" key="11">
    <source>
        <dbReference type="EMBL" id="GAA3120352.1"/>
    </source>
</evidence>